<evidence type="ECO:0000259" key="13">
    <source>
        <dbReference type="Pfam" id="PF00593"/>
    </source>
</evidence>
<comment type="subcellular location">
    <subcellularLocation>
        <location evidence="1 9">Cell outer membrane</location>
        <topology evidence="1 9">Multi-pass membrane protein</topology>
    </subcellularLocation>
</comment>
<feature type="region of interest" description="Disordered" evidence="12">
    <location>
        <begin position="395"/>
        <end position="424"/>
    </location>
</feature>
<dbReference type="InterPro" id="IPR037066">
    <property type="entry name" value="Plug_dom_sf"/>
</dbReference>
<keyword evidence="4 9" id="KW-0812">Transmembrane</keyword>
<dbReference type="InterPro" id="IPR012910">
    <property type="entry name" value="Plug_dom"/>
</dbReference>
<dbReference type="PROSITE" id="PS52016">
    <property type="entry name" value="TONB_DEPENDENT_REC_3"/>
    <property type="match status" value="1"/>
</dbReference>
<evidence type="ECO:0000256" key="9">
    <source>
        <dbReference type="PROSITE-ProRule" id="PRU01360"/>
    </source>
</evidence>
<dbReference type="InterPro" id="IPR010917">
    <property type="entry name" value="TonB_rcpt_CS"/>
</dbReference>
<dbReference type="RefSeq" id="WP_218149393.1">
    <property type="nucleotide sequence ID" value="NZ_FOLH01000002.1"/>
</dbReference>
<accession>A0A1I1FSA3</accession>
<name>A0A1I1FSA3_9GAMM</name>
<proteinExistence type="inferred from homology"/>
<keyword evidence="3 9" id="KW-1134">Transmembrane beta strand</keyword>
<evidence type="ECO:0000256" key="6">
    <source>
        <dbReference type="ARBA" id="ARBA00023077"/>
    </source>
</evidence>
<dbReference type="GO" id="GO:0033214">
    <property type="term" value="P:siderophore-iron import into cell"/>
    <property type="evidence" value="ECO:0007669"/>
    <property type="project" value="TreeGrafter"/>
</dbReference>
<keyword evidence="7 9" id="KW-0472">Membrane</keyword>
<evidence type="ECO:0000313" key="16">
    <source>
        <dbReference type="Proteomes" id="UP000199058"/>
    </source>
</evidence>
<evidence type="ECO:0000256" key="3">
    <source>
        <dbReference type="ARBA" id="ARBA00022452"/>
    </source>
</evidence>
<evidence type="ECO:0000313" key="15">
    <source>
        <dbReference type="EMBL" id="SFC02151.1"/>
    </source>
</evidence>
<feature type="short sequence motif" description="TonB C-terminal box" evidence="10">
    <location>
        <begin position="702"/>
        <end position="719"/>
    </location>
</feature>
<dbReference type="PANTHER" id="PTHR30442:SF0">
    <property type="entry name" value="FE(3+) DICITRATE TRANSPORT PROTEIN FECA"/>
    <property type="match status" value="1"/>
</dbReference>
<dbReference type="PROSITE" id="PS01156">
    <property type="entry name" value="TONB_DEPENDENT_REC_2"/>
    <property type="match status" value="1"/>
</dbReference>
<evidence type="ECO:0000256" key="7">
    <source>
        <dbReference type="ARBA" id="ARBA00023136"/>
    </source>
</evidence>
<feature type="domain" description="TonB-dependent receptor plug" evidence="14">
    <location>
        <begin position="73"/>
        <end position="181"/>
    </location>
</feature>
<dbReference type="Proteomes" id="UP000199058">
    <property type="component" value="Unassembled WGS sequence"/>
</dbReference>
<dbReference type="Pfam" id="PF00593">
    <property type="entry name" value="TonB_dep_Rec_b-barrel"/>
    <property type="match status" value="1"/>
</dbReference>
<evidence type="ECO:0000256" key="4">
    <source>
        <dbReference type="ARBA" id="ARBA00022692"/>
    </source>
</evidence>
<dbReference type="Gene3D" id="2.170.130.10">
    <property type="entry name" value="TonB-dependent receptor, plug domain"/>
    <property type="match status" value="1"/>
</dbReference>
<dbReference type="SUPFAM" id="SSF56935">
    <property type="entry name" value="Porins"/>
    <property type="match status" value="1"/>
</dbReference>
<evidence type="ECO:0000256" key="5">
    <source>
        <dbReference type="ARBA" id="ARBA00022729"/>
    </source>
</evidence>
<comment type="similarity">
    <text evidence="9 11">Belongs to the TonB-dependent receptor family.</text>
</comment>
<keyword evidence="8 9" id="KW-0998">Cell outer membrane</keyword>
<dbReference type="Gene3D" id="2.40.170.20">
    <property type="entry name" value="TonB-dependent receptor, beta-barrel domain"/>
    <property type="match status" value="1"/>
</dbReference>
<dbReference type="CDD" id="cd01347">
    <property type="entry name" value="ligand_gated_channel"/>
    <property type="match status" value="1"/>
</dbReference>
<feature type="compositionally biased region" description="Basic and acidic residues" evidence="12">
    <location>
        <begin position="395"/>
        <end position="406"/>
    </location>
</feature>
<evidence type="ECO:0000256" key="2">
    <source>
        <dbReference type="ARBA" id="ARBA00022448"/>
    </source>
</evidence>
<dbReference type="EMBL" id="FOLH01000002">
    <property type="protein sequence ID" value="SFC02151.1"/>
    <property type="molecule type" value="Genomic_DNA"/>
</dbReference>
<keyword evidence="6 11" id="KW-0798">TonB box</keyword>
<dbReference type="STRING" id="1122252.SAMN05660443_1176"/>
<feature type="domain" description="TonB-dependent receptor-like beta-barrel" evidence="13">
    <location>
        <begin position="252"/>
        <end position="690"/>
    </location>
</feature>
<dbReference type="InterPro" id="IPR039426">
    <property type="entry name" value="TonB-dep_rcpt-like"/>
</dbReference>
<dbReference type="InterPro" id="IPR000531">
    <property type="entry name" value="Beta-barrel_TonB"/>
</dbReference>
<evidence type="ECO:0000256" key="12">
    <source>
        <dbReference type="SAM" id="MobiDB-lite"/>
    </source>
</evidence>
<evidence type="ECO:0000256" key="10">
    <source>
        <dbReference type="PROSITE-ProRule" id="PRU10144"/>
    </source>
</evidence>
<evidence type="ECO:0000256" key="8">
    <source>
        <dbReference type="ARBA" id="ARBA00023237"/>
    </source>
</evidence>
<keyword evidence="5" id="KW-0732">Signal</keyword>
<keyword evidence="2 9" id="KW-0813">Transport</keyword>
<dbReference type="Pfam" id="PF07715">
    <property type="entry name" value="Plug"/>
    <property type="match status" value="1"/>
</dbReference>
<reference evidence="15 16" key="1">
    <citation type="submission" date="2016-10" db="EMBL/GenBank/DDBJ databases">
        <authorList>
            <person name="de Groot N.N."/>
        </authorList>
    </citation>
    <scope>NUCLEOTIDE SEQUENCE [LARGE SCALE GENOMIC DNA]</scope>
    <source>
        <strain evidence="15 16">DSM 18438</strain>
    </source>
</reference>
<sequence>MSNNKTRAQSDLQATEISQGIQSMKKTALAIAVSSMVAVSSVQAQETGSDQTERSGVRLPQMNIVGNTSDDVSAQPGAVTLITSEDIEQSKPRSTEDVLRRVPGIYIKGEEDSAVVTNVGVRGLPAGDYKTLVLEDGVPVQPGTFVGNSRYYNPRIQRMEGVELLKGASSLRYGPNNIGGVINYQTKTPDEGVAVTGRVGSWATYETSIEAGGRSPSDDAYFGVIATHAQSDGWMDKGWEMTDVMVKAGTEINHNQFVGVKFSYYENEANISYRGYFEDAYDAGATFNPGKDDYFLTERKSFDVNHEWNISSDMQLKTVAFWSEMNRDYWRYNVDGTTQNADGHTVWNFTDVLEGRNRDFQRIGVDSRLVVNHALFGIGNKAELGARLMQEEMLDTRPRASRDTPRDPVSLGTAQGESALRRNREDSADSLAVFAQNRFDIDDRLSVTASLRLETYEQKRKNLQAATDAKDTYSNTEVLPGLGATYWLTPSAQVYGSVYQAFAPPVVGSVVGTNDKPTEAEKSLNIELGVRGGDDLFSYELTAFHMDFSNQVDPGISGIRSPNEGSALIQGAEAALGYEIGHGFRVDGNVTWIPTAEYGEDRAGEADKGNRLAYSPEWTANVALGYRTDTLQTALLLNFTDEVYGDGMNRKEIDPESYMGGLISSYYTLDLTASLEVMEGFKVFGAVKNLTDERYISGLRQGIYVGPERNFELGARYQF</sequence>
<evidence type="ECO:0000256" key="1">
    <source>
        <dbReference type="ARBA" id="ARBA00004571"/>
    </source>
</evidence>
<organism evidence="15 16">
    <name type="scientific">Marinospirillum celere</name>
    <dbReference type="NCBI Taxonomy" id="1122252"/>
    <lineage>
        <taxon>Bacteria</taxon>
        <taxon>Pseudomonadati</taxon>
        <taxon>Pseudomonadota</taxon>
        <taxon>Gammaproteobacteria</taxon>
        <taxon>Oceanospirillales</taxon>
        <taxon>Oceanospirillaceae</taxon>
        <taxon>Marinospirillum</taxon>
    </lineage>
</organism>
<keyword evidence="16" id="KW-1185">Reference proteome</keyword>
<dbReference type="GO" id="GO:0009279">
    <property type="term" value="C:cell outer membrane"/>
    <property type="evidence" value="ECO:0007669"/>
    <property type="project" value="UniProtKB-SubCell"/>
</dbReference>
<dbReference type="PANTHER" id="PTHR30442">
    <property type="entry name" value="IRON III DICITRATE TRANSPORT PROTEIN FECA"/>
    <property type="match status" value="1"/>
</dbReference>
<evidence type="ECO:0000259" key="14">
    <source>
        <dbReference type="Pfam" id="PF07715"/>
    </source>
</evidence>
<protein>
    <submittedName>
        <fullName evidence="15">Fe(3+) dicitrate transport protein</fullName>
    </submittedName>
</protein>
<dbReference type="InterPro" id="IPR036942">
    <property type="entry name" value="Beta-barrel_TonB_sf"/>
</dbReference>
<evidence type="ECO:0000256" key="11">
    <source>
        <dbReference type="RuleBase" id="RU003357"/>
    </source>
</evidence>
<dbReference type="AlphaFoldDB" id="A0A1I1FSA3"/>
<gene>
    <name evidence="15" type="ORF">SAMN05660443_1176</name>
</gene>